<evidence type="ECO:0000313" key="2">
    <source>
        <dbReference type="Proteomes" id="UP001610563"/>
    </source>
</evidence>
<accession>A0ABR4FHE2</accession>
<comment type="caution">
    <text evidence="1">The sequence shown here is derived from an EMBL/GenBank/DDBJ whole genome shotgun (WGS) entry which is preliminary data.</text>
</comment>
<name>A0ABR4FHE2_9EURO</name>
<gene>
    <name evidence="1" type="ORF">BJX66DRAFT_320195</name>
</gene>
<organism evidence="1 2">
    <name type="scientific">Aspergillus keveii</name>
    <dbReference type="NCBI Taxonomy" id="714993"/>
    <lineage>
        <taxon>Eukaryota</taxon>
        <taxon>Fungi</taxon>
        <taxon>Dikarya</taxon>
        <taxon>Ascomycota</taxon>
        <taxon>Pezizomycotina</taxon>
        <taxon>Eurotiomycetes</taxon>
        <taxon>Eurotiomycetidae</taxon>
        <taxon>Eurotiales</taxon>
        <taxon>Aspergillaceae</taxon>
        <taxon>Aspergillus</taxon>
        <taxon>Aspergillus subgen. Nidulantes</taxon>
    </lineage>
</organism>
<proteinExistence type="predicted"/>
<dbReference type="Proteomes" id="UP001610563">
    <property type="component" value="Unassembled WGS sequence"/>
</dbReference>
<protein>
    <submittedName>
        <fullName evidence="1">Uncharacterized protein</fullName>
    </submittedName>
</protein>
<keyword evidence="2" id="KW-1185">Reference proteome</keyword>
<evidence type="ECO:0000313" key="1">
    <source>
        <dbReference type="EMBL" id="KAL2782654.1"/>
    </source>
</evidence>
<feature type="non-terminal residue" evidence="1">
    <location>
        <position position="76"/>
    </location>
</feature>
<sequence length="76" mass="8453">MHMTRSVEARRGRPRNWDAIIACFLVVMPALTELEIPITLSCEHVSYLLTTHTGRANGGVLPNLTTLTMECWPDSG</sequence>
<reference evidence="1 2" key="1">
    <citation type="submission" date="2024-07" db="EMBL/GenBank/DDBJ databases">
        <title>Section-level genome sequencing and comparative genomics of Aspergillus sections Usti and Cavernicolus.</title>
        <authorList>
            <consortium name="Lawrence Berkeley National Laboratory"/>
            <person name="Nybo J.L."/>
            <person name="Vesth T.C."/>
            <person name="Theobald S."/>
            <person name="Frisvad J.C."/>
            <person name="Larsen T.O."/>
            <person name="Kjaerboelling I."/>
            <person name="Rothschild-Mancinelli K."/>
            <person name="Lyhne E.K."/>
            <person name="Kogle M.E."/>
            <person name="Barry K."/>
            <person name="Clum A."/>
            <person name="Na H."/>
            <person name="Ledsgaard L."/>
            <person name="Lin J."/>
            <person name="Lipzen A."/>
            <person name="Kuo A."/>
            <person name="Riley R."/>
            <person name="Mondo S."/>
            <person name="Labutti K."/>
            <person name="Haridas S."/>
            <person name="Pangalinan J."/>
            <person name="Salamov A.A."/>
            <person name="Simmons B.A."/>
            <person name="Magnuson J.K."/>
            <person name="Chen J."/>
            <person name="Drula E."/>
            <person name="Henrissat B."/>
            <person name="Wiebenga A."/>
            <person name="Lubbers R.J."/>
            <person name="Gomes A.C."/>
            <person name="Makela M.R."/>
            <person name="Stajich J."/>
            <person name="Grigoriev I.V."/>
            <person name="Mortensen U.H."/>
            <person name="De Vries R.P."/>
            <person name="Baker S.E."/>
            <person name="Andersen M.R."/>
        </authorList>
    </citation>
    <scope>NUCLEOTIDE SEQUENCE [LARGE SCALE GENOMIC DNA]</scope>
    <source>
        <strain evidence="1 2">CBS 209.92</strain>
    </source>
</reference>
<dbReference type="EMBL" id="JBFTWV010000359">
    <property type="protein sequence ID" value="KAL2782654.1"/>
    <property type="molecule type" value="Genomic_DNA"/>
</dbReference>